<dbReference type="Gene3D" id="2.30.30.40">
    <property type="entry name" value="SH3 Domains"/>
    <property type="match status" value="1"/>
</dbReference>
<dbReference type="GO" id="GO:0005737">
    <property type="term" value="C:cytoplasm"/>
    <property type="evidence" value="ECO:0007669"/>
    <property type="project" value="TreeGrafter"/>
</dbReference>
<name>S4RAM4_PETMA</name>
<dbReference type="Pfam" id="PF21097">
    <property type="entry name" value="SR_plectin_7"/>
    <property type="match status" value="1"/>
</dbReference>
<dbReference type="GeneTree" id="ENSGT00940000155008"/>
<dbReference type="Pfam" id="PF18373">
    <property type="entry name" value="Spectrin_2"/>
    <property type="match status" value="1"/>
</dbReference>
<feature type="region of interest" description="Disordered" evidence="4">
    <location>
        <begin position="566"/>
        <end position="595"/>
    </location>
</feature>
<dbReference type="Gene3D" id="1.20.58.60">
    <property type="match status" value="1"/>
</dbReference>
<accession>S4RAM4</accession>
<dbReference type="GO" id="GO:0016020">
    <property type="term" value="C:membrane"/>
    <property type="evidence" value="ECO:0007669"/>
    <property type="project" value="TreeGrafter"/>
</dbReference>
<dbReference type="PANTHER" id="PTHR23169:SF23">
    <property type="entry name" value="SHORT STOP, ISOFORM H"/>
    <property type="match status" value="1"/>
</dbReference>
<evidence type="ECO:0000256" key="1">
    <source>
        <dbReference type="ARBA" id="ARBA00022553"/>
    </source>
</evidence>
<evidence type="ECO:0000256" key="4">
    <source>
        <dbReference type="SAM" id="MobiDB-lite"/>
    </source>
</evidence>
<dbReference type="InterPro" id="IPR043197">
    <property type="entry name" value="Plakin"/>
</dbReference>
<dbReference type="GO" id="GO:0045104">
    <property type="term" value="P:intermediate filament cytoskeleton organization"/>
    <property type="evidence" value="ECO:0007669"/>
    <property type="project" value="InterPro"/>
</dbReference>
<dbReference type="PANTHER" id="PTHR23169">
    <property type="entry name" value="ENVOPLAKIN"/>
    <property type="match status" value="1"/>
</dbReference>
<dbReference type="AlphaFoldDB" id="S4RAM4"/>
<evidence type="ECO:0000256" key="2">
    <source>
        <dbReference type="ARBA" id="ARBA00022737"/>
    </source>
</evidence>
<feature type="coiled-coil region" evidence="3">
    <location>
        <begin position="489"/>
        <end position="516"/>
    </location>
</feature>
<feature type="compositionally biased region" description="Polar residues" evidence="4">
    <location>
        <begin position="582"/>
        <end position="594"/>
    </location>
</feature>
<organism evidence="6">
    <name type="scientific">Petromyzon marinus</name>
    <name type="common">Sea lamprey</name>
    <dbReference type="NCBI Taxonomy" id="7757"/>
    <lineage>
        <taxon>Eukaryota</taxon>
        <taxon>Metazoa</taxon>
        <taxon>Chordata</taxon>
        <taxon>Craniata</taxon>
        <taxon>Vertebrata</taxon>
        <taxon>Cyclostomata</taxon>
        <taxon>Hyperoartia</taxon>
        <taxon>Petromyzontiformes</taxon>
        <taxon>Petromyzontidae</taxon>
        <taxon>Petromyzon</taxon>
    </lineage>
</organism>
<reference evidence="6" key="2">
    <citation type="submission" date="2025-09" db="UniProtKB">
        <authorList>
            <consortium name="Ensembl"/>
        </authorList>
    </citation>
    <scope>IDENTIFICATION</scope>
</reference>
<protein>
    <recommendedName>
        <fullName evidence="5">Desmoplakin spectrin-like domain-containing protein</fullName>
    </recommendedName>
</protein>
<dbReference type="Gene3D" id="1.20.58.1060">
    <property type="match status" value="1"/>
</dbReference>
<feature type="domain" description="Desmoplakin spectrin-like" evidence="5">
    <location>
        <begin position="164"/>
        <end position="240"/>
    </location>
</feature>
<sequence>FQFAKEAGKLEITLKILQESIKEKYSVDKSSSFSRVETMTEDAESEKAKFTEYKAKVSNLSGKAKTQSDAETAKRNTDQRRVNIVVIACLRMLIKYCLCLKSKCFLHNAHNYPVNKNSKPKLNNLTTLNRNIYKVGRARRLEQLYAEVWTLWNALQGNLQSVAAWQRLRQDTDTIKSWTTDSVKLAPRTETESGLERMETHFRELNRFKAQAGSSINAADHAQSERDVTACRKYYKELLERITKESQQENAMAGLHSQLQTFTPRVEDLEREITLILRTLLERDHVQDNSKRIGQQQKLHGEVVKLQGDLGRINQQSASIVASQPTLQTSFQGANQRMGLLNNYSSMALDELKSMDGLVRSTKQAEDIVREYETKLCDGASVPGDIKGIDNLISNLKRWQAELQQKQQAFSALEQQLQATRAANDRLASAHRERDANLDAHQARVQQLLDRWARVGSHSKMRRRVQQLENLRQLMQQYFDLRTFFMSWFDQATSQLQKLQEAKGESNEEIALLLSQLEKIRMEITNNAQKLGDYQRNSEELTGAIKNYESLLLKYRSQIETSYTNLPPQQTASMESFKQDVSDTSDTELQSNHPANYAASVKAPVYIVDAQKREEMIYTEGQKEKHARIGE</sequence>
<evidence type="ECO:0000256" key="3">
    <source>
        <dbReference type="SAM" id="Coils"/>
    </source>
</evidence>
<evidence type="ECO:0000259" key="5">
    <source>
        <dbReference type="Pfam" id="PF18373"/>
    </source>
</evidence>
<reference evidence="6" key="1">
    <citation type="submission" date="2025-08" db="UniProtKB">
        <authorList>
            <consortium name="Ensembl"/>
        </authorList>
    </citation>
    <scope>IDENTIFICATION</scope>
</reference>
<keyword evidence="2" id="KW-0677">Repeat</keyword>
<dbReference type="Pfam" id="PF21019">
    <property type="entry name" value="Spectrin_3"/>
    <property type="match status" value="1"/>
</dbReference>
<dbReference type="HOGENOM" id="CLU_433852_0_0_1"/>
<dbReference type="OMA" id="LERMETH"/>
<keyword evidence="3" id="KW-0175">Coiled coil</keyword>
<keyword evidence="1" id="KW-0597">Phosphoprotein</keyword>
<dbReference type="GO" id="GO:0005198">
    <property type="term" value="F:structural molecule activity"/>
    <property type="evidence" value="ECO:0007669"/>
    <property type="project" value="TreeGrafter"/>
</dbReference>
<evidence type="ECO:0000313" key="6">
    <source>
        <dbReference type="Ensembl" id="ENSPMAP00000002255.1"/>
    </source>
</evidence>
<feature type="compositionally biased region" description="Polar residues" evidence="4">
    <location>
        <begin position="566"/>
        <end position="576"/>
    </location>
</feature>
<feature type="coiled-coil region" evidence="3">
    <location>
        <begin position="389"/>
        <end position="423"/>
    </location>
</feature>
<dbReference type="GO" id="GO:0005882">
    <property type="term" value="C:intermediate filament"/>
    <property type="evidence" value="ECO:0007669"/>
    <property type="project" value="TreeGrafter"/>
</dbReference>
<dbReference type="InterPro" id="IPR041573">
    <property type="entry name" value="Desmoplakin_Spectrin-like"/>
</dbReference>
<proteinExistence type="predicted"/>
<dbReference type="SUPFAM" id="SSF46966">
    <property type="entry name" value="Spectrin repeat"/>
    <property type="match status" value="2"/>
</dbReference>
<dbReference type="GO" id="GO:0042060">
    <property type="term" value="P:wound healing"/>
    <property type="evidence" value="ECO:0007669"/>
    <property type="project" value="TreeGrafter"/>
</dbReference>
<dbReference type="STRING" id="7757.ENSPMAP00000002255"/>
<dbReference type="Ensembl" id="ENSPMAT00000002266.1">
    <property type="protein sequence ID" value="ENSPMAP00000002255.1"/>
    <property type="gene ID" value="ENSPMAG00000002058.1"/>
</dbReference>